<dbReference type="InterPro" id="IPR011050">
    <property type="entry name" value="Pectin_lyase_fold/virulence"/>
</dbReference>
<dbReference type="InterPro" id="IPR000743">
    <property type="entry name" value="Glyco_hydro_28"/>
</dbReference>
<comment type="subcellular location">
    <subcellularLocation>
        <location evidence="1">Secreted</location>
        <location evidence="1">Cell wall</location>
    </subcellularLocation>
</comment>
<protein>
    <submittedName>
        <fullName evidence="7">Uncharacterized protein</fullName>
    </submittedName>
</protein>
<evidence type="ECO:0000313" key="7">
    <source>
        <dbReference type="EMBL" id="CAK9308900.1"/>
    </source>
</evidence>
<accession>A0ABP0XQB4</accession>
<dbReference type="EMBL" id="OZ021735">
    <property type="protein sequence ID" value="CAK9308900.1"/>
    <property type="molecule type" value="Genomic_DNA"/>
</dbReference>
<keyword evidence="3" id="KW-0964">Secreted</keyword>
<dbReference type="Pfam" id="PF00295">
    <property type="entry name" value="Glyco_hydro_28"/>
    <property type="match status" value="1"/>
</dbReference>
<reference evidence="7 8" key="1">
    <citation type="submission" date="2024-03" db="EMBL/GenBank/DDBJ databases">
        <authorList>
            <person name="Gkanogiannis A."/>
            <person name="Becerra Lopez-Lavalle L."/>
        </authorList>
    </citation>
    <scope>NUCLEOTIDE SEQUENCE [LARGE SCALE GENOMIC DNA]</scope>
</reference>
<comment type="similarity">
    <text evidence="2 6">Belongs to the glycosyl hydrolase 28 family.</text>
</comment>
<keyword evidence="4 6" id="KW-0378">Hydrolase</keyword>
<evidence type="ECO:0000256" key="1">
    <source>
        <dbReference type="ARBA" id="ARBA00004191"/>
    </source>
</evidence>
<evidence type="ECO:0000313" key="8">
    <source>
        <dbReference type="Proteomes" id="UP001642487"/>
    </source>
</evidence>
<dbReference type="Gene3D" id="2.160.20.10">
    <property type="entry name" value="Single-stranded right-handed beta-helix, Pectin lyase-like"/>
    <property type="match status" value="1"/>
</dbReference>
<dbReference type="SUPFAM" id="SSF51126">
    <property type="entry name" value="Pectin lyase-like"/>
    <property type="match status" value="1"/>
</dbReference>
<keyword evidence="3" id="KW-0134">Cell wall</keyword>
<keyword evidence="5 6" id="KW-0326">Glycosidase</keyword>
<evidence type="ECO:0000256" key="4">
    <source>
        <dbReference type="ARBA" id="ARBA00022801"/>
    </source>
</evidence>
<keyword evidence="8" id="KW-1185">Reference proteome</keyword>
<proteinExistence type="inferred from homology"/>
<evidence type="ECO:0000256" key="5">
    <source>
        <dbReference type="ARBA" id="ARBA00023295"/>
    </source>
</evidence>
<evidence type="ECO:0000256" key="2">
    <source>
        <dbReference type="ARBA" id="ARBA00008834"/>
    </source>
</evidence>
<name>A0ABP0XQB4_9ROSI</name>
<sequence length="73" mass="7923">MFRSCSFKAPSLVKLNDIYFENIRGTTFSKVVVALECSKGFPCQNVNLENIHLVLSSGGNQPSSLANMLGPVC</sequence>
<organism evidence="7 8">
    <name type="scientific">Citrullus colocynthis</name>
    <name type="common">colocynth</name>
    <dbReference type="NCBI Taxonomy" id="252529"/>
    <lineage>
        <taxon>Eukaryota</taxon>
        <taxon>Viridiplantae</taxon>
        <taxon>Streptophyta</taxon>
        <taxon>Embryophyta</taxon>
        <taxon>Tracheophyta</taxon>
        <taxon>Spermatophyta</taxon>
        <taxon>Magnoliopsida</taxon>
        <taxon>eudicotyledons</taxon>
        <taxon>Gunneridae</taxon>
        <taxon>Pentapetalae</taxon>
        <taxon>rosids</taxon>
        <taxon>fabids</taxon>
        <taxon>Cucurbitales</taxon>
        <taxon>Cucurbitaceae</taxon>
        <taxon>Benincaseae</taxon>
        <taxon>Citrullus</taxon>
    </lineage>
</organism>
<dbReference type="Proteomes" id="UP001642487">
    <property type="component" value="Chromosome 1"/>
</dbReference>
<evidence type="ECO:0000256" key="3">
    <source>
        <dbReference type="ARBA" id="ARBA00022512"/>
    </source>
</evidence>
<gene>
    <name evidence="7" type="ORF">CITCOLO1_LOCUS420</name>
</gene>
<dbReference type="InterPro" id="IPR012334">
    <property type="entry name" value="Pectin_lyas_fold"/>
</dbReference>
<evidence type="ECO:0000256" key="6">
    <source>
        <dbReference type="RuleBase" id="RU361169"/>
    </source>
</evidence>